<feature type="transmembrane region" description="Helical" evidence="1">
    <location>
        <begin position="95"/>
        <end position="113"/>
    </location>
</feature>
<name>L1JSJ3_GUITC</name>
<keyword evidence="1" id="KW-1133">Transmembrane helix</keyword>
<dbReference type="HOGENOM" id="CLU_1139819_0_0_1"/>
<reference evidence="4" key="2">
    <citation type="submission" date="2012-11" db="EMBL/GenBank/DDBJ databases">
        <authorList>
            <person name="Kuo A."/>
            <person name="Curtis B.A."/>
            <person name="Tanifuji G."/>
            <person name="Burki F."/>
            <person name="Gruber A."/>
            <person name="Irimia M."/>
            <person name="Maruyama S."/>
            <person name="Arias M.C."/>
            <person name="Ball S.G."/>
            <person name="Gile G.H."/>
            <person name="Hirakawa Y."/>
            <person name="Hopkins J.F."/>
            <person name="Rensing S.A."/>
            <person name="Schmutz J."/>
            <person name="Symeonidi A."/>
            <person name="Elias M."/>
            <person name="Eveleigh R.J."/>
            <person name="Herman E.K."/>
            <person name="Klute M.J."/>
            <person name="Nakayama T."/>
            <person name="Obornik M."/>
            <person name="Reyes-Prieto A."/>
            <person name="Armbrust E.V."/>
            <person name="Aves S.J."/>
            <person name="Beiko R.G."/>
            <person name="Coutinho P."/>
            <person name="Dacks J.B."/>
            <person name="Durnford D.G."/>
            <person name="Fast N.M."/>
            <person name="Green B.R."/>
            <person name="Grisdale C."/>
            <person name="Hempe F."/>
            <person name="Henrissat B."/>
            <person name="Hoppner M.P."/>
            <person name="Ishida K.-I."/>
            <person name="Kim E."/>
            <person name="Koreny L."/>
            <person name="Kroth P.G."/>
            <person name="Liu Y."/>
            <person name="Malik S.-B."/>
            <person name="Maier U.G."/>
            <person name="McRose D."/>
            <person name="Mock T."/>
            <person name="Neilson J.A."/>
            <person name="Onodera N.T."/>
            <person name="Poole A.M."/>
            <person name="Pritham E.J."/>
            <person name="Richards T.A."/>
            <person name="Rocap G."/>
            <person name="Roy S.W."/>
            <person name="Sarai C."/>
            <person name="Schaack S."/>
            <person name="Shirato S."/>
            <person name="Slamovits C.H."/>
            <person name="Spencer D.F."/>
            <person name="Suzuki S."/>
            <person name="Worden A.Z."/>
            <person name="Zauner S."/>
            <person name="Barry K."/>
            <person name="Bell C."/>
            <person name="Bharti A.K."/>
            <person name="Crow J.A."/>
            <person name="Grimwood J."/>
            <person name="Kramer R."/>
            <person name="Lindquist E."/>
            <person name="Lucas S."/>
            <person name="Salamov A."/>
            <person name="McFadden G.I."/>
            <person name="Lane C.E."/>
            <person name="Keeling P.J."/>
            <person name="Gray M.W."/>
            <person name="Grigoriev I.V."/>
            <person name="Archibald J.M."/>
        </authorList>
    </citation>
    <scope>NUCLEOTIDE SEQUENCE</scope>
    <source>
        <strain evidence="4">CCMP2712</strain>
    </source>
</reference>
<dbReference type="EMBL" id="JH992976">
    <property type="protein sequence ID" value="EKX51053.1"/>
    <property type="molecule type" value="Genomic_DNA"/>
</dbReference>
<sequence>MDMKENNKEQTLGNKEQTLGQPWLKAVDLITSTLQDAAPFRQPAVEKKYHEHFLQSIICIDNVGSTMTLGISTAYHLGVLIVRHHEKGISNFDDYMFILRLSVLIGLWVVLSMSSRMSEKQRIRVAVFVRRAIHIRFLFFLAELIFMDMHIERAKISSLILTFAFSVTLDSYKEQMILIGVLAYAGHFSRIVIHKNPQSWATELEGLTFSTILYVFCIFLFTVFQVKSRTRFLRQYAQFISQCS</sequence>
<proteinExistence type="predicted"/>
<dbReference type="EnsemblProtists" id="EKX51053">
    <property type="protein sequence ID" value="EKX51053"/>
    <property type="gene ID" value="GUITHDRAFT_102977"/>
</dbReference>
<keyword evidence="1" id="KW-0812">Transmembrane</keyword>
<dbReference type="KEGG" id="gtt:GUITHDRAFT_102977"/>
<feature type="transmembrane region" description="Helical" evidence="1">
    <location>
        <begin position="125"/>
        <end position="147"/>
    </location>
</feature>
<dbReference type="PaxDb" id="55529-EKX51053"/>
<feature type="transmembrane region" description="Helical" evidence="1">
    <location>
        <begin position="53"/>
        <end position="75"/>
    </location>
</feature>
<evidence type="ECO:0000256" key="1">
    <source>
        <dbReference type="SAM" id="Phobius"/>
    </source>
</evidence>
<organism evidence="2">
    <name type="scientific">Guillardia theta (strain CCMP2712)</name>
    <name type="common">Cryptophyte</name>
    <dbReference type="NCBI Taxonomy" id="905079"/>
    <lineage>
        <taxon>Eukaryota</taxon>
        <taxon>Cryptophyceae</taxon>
        <taxon>Pyrenomonadales</taxon>
        <taxon>Geminigeraceae</taxon>
        <taxon>Guillardia</taxon>
    </lineage>
</organism>
<dbReference type="GeneID" id="17308010"/>
<protein>
    <submittedName>
        <fullName evidence="2 3">Uncharacterized protein</fullName>
    </submittedName>
</protein>
<reference evidence="2 4" key="1">
    <citation type="journal article" date="2012" name="Nature">
        <title>Algal genomes reveal evolutionary mosaicism and the fate of nucleomorphs.</title>
        <authorList>
            <consortium name="DOE Joint Genome Institute"/>
            <person name="Curtis B.A."/>
            <person name="Tanifuji G."/>
            <person name="Burki F."/>
            <person name="Gruber A."/>
            <person name="Irimia M."/>
            <person name="Maruyama S."/>
            <person name="Arias M.C."/>
            <person name="Ball S.G."/>
            <person name="Gile G.H."/>
            <person name="Hirakawa Y."/>
            <person name="Hopkins J.F."/>
            <person name="Kuo A."/>
            <person name="Rensing S.A."/>
            <person name="Schmutz J."/>
            <person name="Symeonidi A."/>
            <person name="Elias M."/>
            <person name="Eveleigh R.J."/>
            <person name="Herman E.K."/>
            <person name="Klute M.J."/>
            <person name="Nakayama T."/>
            <person name="Obornik M."/>
            <person name="Reyes-Prieto A."/>
            <person name="Armbrust E.V."/>
            <person name="Aves S.J."/>
            <person name="Beiko R.G."/>
            <person name="Coutinho P."/>
            <person name="Dacks J.B."/>
            <person name="Durnford D.G."/>
            <person name="Fast N.M."/>
            <person name="Green B.R."/>
            <person name="Grisdale C.J."/>
            <person name="Hempel F."/>
            <person name="Henrissat B."/>
            <person name="Hoppner M.P."/>
            <person name="Ishida K."/>
            <person name="Kim E."/>
            <person name="Koreny L."/>
            <person name="Kroth P.G."/>
            <person name="Liu Y."/>
            <person name="Malik S.B."/>
            <person name="Maier U.G."/>
            <person name="McRose D."/>
            <person name="Mock T."/>
            <person name="Neilson J.A."/>
            <person name="Onodera N.T."/>
            <person name="Poole A.M."/>
            <person name="Pritham E.J."/>
            <person name="Richards T.A."/>
            <person name="Rocap G."/>
            <person name="Roy S.W."/>
            <person name="Sarai C."/>
            <person name="Schaack S."/>
            <person name="Shirato S."/>
            <person name="Slamovits C.H."/>
            <person name="Spencer D.F."/>
            <person name="Suzuki S."/>
            <person name="Worden A.Z."/>
            <person name="Zauner S."/>
            <person name="Barry K."/>
            <person name="Bell C."/>
            <person name="Bharti A.K."/>
            <person name="Crow J.A."/>
            <person name="Grimwood J."/>
            <person name="Kramer R."/>
            <person name="Lindquist E."/>
            <person name="Lucas S."/>
            <person name="Salamov A."/>
            <person name="McFadden G.I."/>
            <person name="Lane C.E."/>
            <person name="Keeling P.J."/>
            <person name="Gray M.W."/>
            <person name="Grigoriev I.V."/>
            <person name="Archibald J.M."/>
        </authorList>
    </citation>
    <scope>NUCLEOTIDE SEQUENCE</scope>
    <source>
        <strain evidence="2 4">CCMP2712</strain>
    </source>
</reference>
<dbReference type="Proteomes" id="UP000011087">
    <property type="component" value="Unassembled WGS sequence"/>
</dbReference>
<gene>
    <name evidence="2" type="ORF">GUITHDRAFT_102977</name>
</gene>
<keyword evidence="4" id="KW-1185">Reference proteome</keyword>
<evidence type="ECO:0000313" key="2">
    <source>
        <dbReference type="EMBL" id="EKX51053.1"/>
    </source>
</evidence>
<dbReference type="RefSeq" id="XP_005838033.1">
    <property type="nucleotide sequence ID" value="XM_005837976.1"/>
</dbReference>
<accession>L1JSJ3</accession>
<evidence type="ECO:0000313" key="4">
    <source>
        <dbReference type="Proteomes" id="UP000011087"/>
    </source>
</evidence>
<feature type="transmembrane region" description="Helical" evidence="1">
    <location>
        <begin position="206"/>
        <end position="224"/>
    </location>
</feature>
<reference evidence="3" key="3">
    <citation type="submission" date="2016-03" db="UniProtKB">
        <authorList>
            <consortium name="EnsemblProtists"/>
        </authorList>
    </citation>
    <scope>IDENTIFICATION</scope>
</reference>
<keyword evidence="1" id="KW-0472">Membrane</keyword>
<evidence type="ECO:0000313" key="3">
    <source>
        <dbReference type="EnsemblProtists" id="EKX51053"/>
    </source>
</evidence>
<dbReference type="AlphaFoldDB" id="L1JSJ3"/>